<keyword evidence="1" id="KW-0472">Membrane</keyword>
<accession>A0A815SVK2</accession>
<evidence type="ECO:0000313" key="3">
    <source>
        <dbReference type="Proteomes" id="UP000663845"/>
    </source>
</evidence>
<sequence>MNLTTCGNNRKPQPVFHHTTVWNEDHQEHMFLKVDPQEKFAYVFADSFILSYDLFTDQINQINKTNSIVFGNSYGSFAPYAFDLKNDWAAVAGFHLIQNYSRSKQCLYIFGLQPLRIMNVSVIGADDIQGSERTSYTRDYEMSLSINPSGTTIAIGELQLNKVTIAYLGGNESYRFVSKFHEISESENWSGFGYSLSWLNDDNTLAVLVLKSTNHTSSKSEIQKTEAVDKTCGNTQRNTKFDNALQLPLPETDGTYWKIFDMLNEQPFTMTIHLVNTRAQCNDIIVERNRRTGTPLSIVETNCTLSPNNVSGSFSFNLPTHKSSVRVGINGPYFIGALRICLHGKSYAEVEDFAVHELHELDVCTLFYANNQTIGRSTDFIVRLIKVINVTKPLHRNDRTYYGGIFTPFITYTDILSDELYFAEKGEYLRYSSRQTTVNIQLREEIYFVQNNQSPIIRRGALFFHTLLFSISLIEIFAMFFLLYKLWFHPIHQRIQRSQDNPAEDKSFIPSNNSTS</sequence>
<dbReference type="Proteomes" id="UP000663845">
    <property type="component" value="Unassembled WGS sequence"/>
</dbReference>
<protein>
    <submittedName>
        <fullName evidence="2">Uncharacterized protein</fullName>
    </submittedName>
</protein>
<dbReference type="AlphaFoldDB" id="A0A815SVK2"/>
<reference evidence="2" key="1">
    <citation type="submission" date="2021-02" db="EMBL/GenBank/DDBJ databases">
        <authorList>
            <person name="Nowell W R."/>
        </authorList>
    </citation>
    <scope>NUCLEOTIDE SEQUENCE</scope>
</reference>
<comment type="caution">
    <text evidence="2">The sequence shown here is derived from an EMBL/GenBank/DDBJ whole genome shotgun (WGS) entry which is preliminary data.</text>
</comment>
<name>A0A815SVK2_9BILA</name>
<dbReference type="EMBL" id="CAJNOG010002249">
    <property type="protein sequence ID" value="CAF1496887.1"/>
    <property type="molecule type" value="Genomic_DNA"/>
</dbReference>
<keyword evidence="1" id="KW-1133">Transmembrane helix</keyword>
<keyword evidence="1" id="KW-0812">Transmembrane</keyword>
<evidence type="ECO:0000256" key="1">
    <source>
        <dbReference type="SAM" id="Phobius"/>
    </source>
</evidence>
<evidence type="ECO:0000313" key="2">
    <source>
        <dbReference type="EMBL" id="CAF1496887.1"/>
    </source>
</evidence>
<gene>
    <name evidence="2" type="ORF">JYZ213_LOCUS43250</name>
</gene>
<feature type="transmembrane region" description="Helical" evidence="1">
    <location>
        <begin position="462"/>
        <end position="484"/>
    </location>
</feature>
<organism evidence="2 3">
    <name type="scientific">Adineta steineri</name>
    <dbReference type="NCBI Taxonomy" id="433720"/>
    <lineage>
        <taxon>Eukaryota</taxon>
        <taxon>Metazoa</taxon>
        <taxon>Spiralia</taxon>
        <taxon>Gnathifera</taxon>
        <taxon>Rotifera</taxon>
        <taxon>Eurotatoria</taxon>
        <taxon>Bdelloidea</taxon>
        <taxon>Adinetida</taxon>
        <taxon>Adinetidae</taxon>
        <taxon>Adineta</taxon>
    </lineage>
</organism>
<proteinExistence type="predicted"/>